<accession>A0A182RN98</accession>
<dbReference type="VEuPathDB" id="VectorBase:AFUN007729"/>
<proteinExistence type="predicted"/>
<evidence type="ECO:0000313" key="1">
    <source>
        <dbReference type="EnsemblMetazoa" id="AFUN007729-PA"/>
    </source>
</evidence>
<sequence length="284" mass="32748">QFEATQNGTSSSNRDKVLSRRRRFLLFPPGANFIVTVSGGKATMFNTPRGYNVVTELDLYHPLPDYMYHATSLRLGEIAMYPDEKSTTIKPSTTSGPHNHELSEQELNEYLKAHPEAWIPSNWVKDRADYVASKNPTSGVPNGMKYLQKGSQYGTTPITYQSWKSKLWESTGNDRLYYTNLAPKRARSLSDFKSDDNASSLWTEANHLNISHHLGWEHFHHYRDRRNLFHHLETTVPNFYPLKANLSDEYSEMLRAEKPNCKELFADRCPLSILQLLLFGRFEL</sequence>
<name>A0A182RN98_ANOFN</name>
<reference evidence="1" key="1">
    <citation type="submission" date="2020-05" db="UniProtKB">
        <authorList>
            <consortium name="EnsemblMetazoa"/>
        </authorList>
    </citation>
    <scope>IDENTIFICATION</scope>
    <source>
        <strain evidence="1">FUMOZ</strain>
    </source>
</reference>
<organism evidence="1">
    <name type="scientific">Anopheles funestus</name>
    <name type="common">African malaria mosquito</name>
    <dbReference type="NCBI Taxonomy" id="62324"/>
    <lineage>
        <taxon>Eukaryota</taxon>
        <taxon>Metazoa</taxon>
        <taxon>Ecdysozoa</taxon>
        <taxon>Arthropoda</taxon>
        <taxon>Hexapoda</taxon>
        <taxon>Insecta</taxon>
        <taxon>Pterygota</taxon>
        <taxon>Neoptera</taxon>
        <taxon>Endopterygota</taxon>
        <taxon>Diptera</taxon>
        <taxon>Nematocera</taxon>
        <taxon>Culicoidea</taxon>
        <taxon>Culicidae</taxon>
        <taxon>Anophelinae</taxon>
        <taxon>Anopheles</taxon>
    </lineage>
</organism>
<dbReference type="PANTHER" id="PTHR21253:SF0">
    <property type="entry name" value="F-BOX ONLY PROTEIN 11-RELATED"/>
    <property type="match status" value="1"/>
</dbReference>
<dbReference type="VEuPathDB" id="VectorBase:AFUN2_004408"/>
<protein>
    <submittedName>
        <fullName evidence="1">Uncharacterized protein</fullName>
    </submittedName>
</protein>
<dbReference type="PANTHER" id="PTHR21253">
    <property type="entry name" value="F-BOX ONLY PROTEIN 11-RELATED"/>
    <property type="match status" value="1"/>
</dbReference>
<dbReference type="AlphaFoldDB" id="A0A182RN98"/>
<dbReference type="EnsemblMetazoa" id="AFUN007729-RA">
    <property type="protein sequence ID" value="AFUN007729-PA"/>
    <property type="gene ID" value="AFUN007729"/>
</dbReference>